<keyword evidence="12" id="KW-1185">Reference proteome</keyword>
<dbReference type="PIRSF" id="PIRSF001554">
    <property type="entry name" value="SucCS_beta"/>
    <property type="match status" value="1"/>
</dbReference>
<evidence type="ECO:0000256" key="3">
    <source>
        <dbReference type="ARBA" id="ARBA00022598"/>
    </source>
</evidence>
<accession>A0A9N9XXR9</accession>
<dbReference type="Gene3D" id="3.30.470.20">
    <property type="entry name" value="ATP-grasp fold, B domain"/>
    <property type="match status" value="1"/>
</dbReference>
<reference evidence="12" key="1">
    <citation type="submission" date="2019-06" db="EMBL/GenBank/DDBJ databases">
        <authorList>
            <person name="Broberg M."/>
        </authorList>
    </citation>
    <scope>NUCLEOTIDE SEQUENCE [LARGE SCALE GENOMIC DNA]</scope>
</reference>
<dbReference type="InterPro" id="IPR013650">
    <property type="entry name" value="ATP-grasp_succ-CoA_synth-type"/>
</dbReference>
<dbReference type="GO" id="GO:0006104">
    <property type="term" value="P:succinyl-CoA metabolic process"/>
    <property type="evidence" value="ECO:0007669"/>
    <property type="project" value="TreeGrafter"/>
</dbReference>
<evidence type="ECO:0000256" key="1">
    <source>
        <dbReference type="ARBA" id="ARBA00005064"/>
    </source>
</evidence>
<dbReference type="GO" id="GO:0046872">
    <property type="term" value="F:metal ion binding"/>
    <property type="evidence" value="ECO:0007669"/>
    <property type="project" value="UniProtKB-KW"/>
</dbReference>
<dbReference type="InterPro" id="IPR005811">
    <property type="entry name" value="SUCC_ACL_C"/>
</dbReference>
<sequence>MAACRRVSTRLLGSSAPFAPRQQIRRLSLHEYQSQDLLEKFVAHLSPQYDVPVSSGKVVRTAQDARKAAEELGGKCIISPQILHSLQKNASMAPISVDTPDQGHQTASKMLDSGPHGSQYPPVQQTYVSQALEAAEEWSLAMTIDRENYFPVVLVSKTKGTDVNSEVTSFPFAISQGITPELLSRVSKHIIRDSRPSQASTESLAKILNGLYKIFTEKDGTNLEITRLARTATDGSFTCLSTAFTFDAAAAKRQPELFALRDVSQDVPEEIEAAQYGIVYVRMDGNIGNVVNGAGLAMATNDAIGLYGGRSANFLDAGGQATKETMLKAFGIIMRDQRVRTIFVNIYGGKYFDLWLSFAAGITDGRMIAESIIGAATELGPIKVPVVVRLQGTNSVEGLKLLDEAKLGIHVEAGFGEAAKMAVRLAAGQ</sequence>
<keyword evidence="6" id="KW-0067">ATP-binding</keyword>
<evidence type="ECO:0000313" key="12">
    <source>
        <dbReference type="Proteomes" id="UP000754883"/>
    </source>
</evidence>
<dbReference type="GO" id="GO:0006099">
    <property type="term" value="P:tricarboxylic acid cycle"/>
    <property type="evidence" value="ECO:0007669"/>
    <property type="project" value="UniProtKB-KW"/>
</dbReference>
<dbReference type="OrthoDB" id="1664372at2759"/>
<evidence type="ECO:0000256" key="8">
    <source>
        <dbReference type="ARBA" id="ARBA00022946"/>
    </source>
</evidence>
<reference evidence="11 12" key="2">
    <citation type="submission" date="2021-10" db="EMBL/GenBank/DDBJ databases">
        <authorList>
            <person name="Piombo E."/>
        </authorList>
    </citation>
    <scope>NUCLEOTIDE SEQUENCE [LARGE SCALE GENOMIC DNA]</scope>
</reference>
<dbReference type="GO" id="GO:0005739">
    <property type="term" value="C:mitochondrion"/>
    <property type="evidence" value="ECO:0007669"/>
    <property type="project" value="TreeGrafter"/>
</dbReference>
<proteinExistence type="predicted"/>
<keyword evidence="3" id="KW-0436">Ligase</keyword>
<evidence type="ECO:0000256" key="2">
    <source>
        <dbReference type="ARBA" id="ARBA00022532"/>
    </source>
</evidence>
<dbReference type="SUPFAM" id="SSF52210">
    <property type="entry name" value="Succinyl-CoA synthetase domains"/>
    <property type="match status" value="1"/>
</dbReference>
<keyword evidence="2" id="KW-0816">Tricarboxylic acid cycle</keyword>
<evidence type="ECO:0000256" key="4">
    <source>
        <dbReference type="ARBA" id="ARBA00022723"/>
    </source>
</evidence>
<evidence type="ECO:0000256" key="6">
    <source>
        <dbReference type="ARBA" id="ARBA00022840"/>
    </source>
</evidence>
<keyword evidence="4" id="KW-0479">Metal-binding</keyword>
<dbReference type="Gene3D" id="3.40.50.261">
    <property type="entry name" value="Succinyl-CoA synthetase domains"/>
    <property type="match status" value="1"/>
</dbReference>
<dbReference type="AlphaFoldDB" id="A0A9N9XXR9"/>
<dbReference type="GO" id="GO:0005524">
    <property type="term" value="F:ATP binding"/>
    <property type="evidence" value="ECO:0007669"/>
    <property type="project" value="UniProtKB-KW"/>
</dbReference>
<evidence type="ECO:0000259" key="9">
    <source>
        <dbReference type="Pfam" id="PF00549"/>
    </source>
</evidence>
<dbReference type="Gene3D" id="3.30.1490.20">
    <property type="entry name" value="ATP-grasp fold, A domain"/>
    <property type="match status" value="1"/>
</dbReference>
<dbReference type="InterPro" id="IPR013815">
    <property type="entry name" value="ATP_grasp_subdomain_1"/>
</dbReference>
<dbReference type="Pfam" id="PF00549">
    <property type="entry name" value="Ligase_CoA"/>
    <property type="match status" value="1"/>
</dbReference>
<feature type="domain" description="ATP-citrate synthase/succinyl-CoA ligase C-terminal" evidence="9">
    <location>
        <begin position="290"/>
        <end position="410"/>
    </location>
</feature>
<dbReference type="GO" id="GO:0004775">
    <property type="term" value="F:succinate-CoA ligase (ADP-forming) activity"/>
    <property type="evidence" value="ECO:0007669"/>
    <property type="project" value="TreeGrafter"/>
</dbReference>
<keyword evidence="8" id="KW-0809">Transit peptide</keyword>
<protein>
    <submittedName>
        <fullName evidence="11">Uncharacterized protein</fullName>
    </submittedName>
</protein>
<evidence type="ECO:0000313" key="11">
    <source>
        <dbReference type="EMBL" id="CAG9981960.1"/>
    </source>
</evidence>
<keyword evidence="5" id="KW-0547">Nucleotide-binding</keyword>
<dbReference type="PANTHER" id="PTHR11815">
    <property type="entry name" value="SUCCINYL-COA SYNTHETASE BETA CHAIN"/>
    <property type="match status" value="1"/>
</dbReference>
<dbReference type="Pfam" id="PF08442">
    <property type="entry name" value="ATP-grasp_2"/>
    <property type="match status" value="1"/>
</dbReference>
<dbReference type="EMBL" id="CABFNO020001328">
    <property type="protein sequence ID" value="CAG9981960.1"/>
    <property type="molecule type" value="Genomic_DNA"/>
</dbReference>
<gene>
    <name evidence="11" type="ORF">CBYS24578_00009527</name>
</gene>
<name>A0A9N9XXR9_9HYPO</name>
<feature type="domain" description="ATP-grasp fold succinyl-CoA synthetase-type" evidence="10">
    <location>
        <begin position="29"/>
        <end position="228"/>
    </location>
</feature>
<evidence type="ECO:0000256" key="7">
    <source>
        <dbReference type="ARBA" id="ARBA00022842"/>
    </source>
</evidence>
<dbReference type="InterPro" id="IPR017866">
    <property type="entry name" value="Succ-CoA_synthase_bsu_CS"/>
</dbReference>
<dbReference type="GO" id="GO:0042709">
    <property type="term" value="C:succinate-CoA ligase complex"/>
    <property type="evidence" value="ECO:0007669"/>
    <property type="project" value="TreeGrafter"/>
</dbReference>
<comment type="caution">
    <text evidence="11">The sequence shown here is derived from an EMBL/GenBank/DDBJ whole genome shotgun (WGS) entry which is preliminary data.</text>
</comment>
<organism evidence="11 12">
    <name type="scientific">Clonostachys byssicola</name>
    <dbReference type="NCBI Taxonomy" id="160290"/>
    <lineage>
        <taxon>Eukaryota</taxon>
        <taxon>Fungi</taxon>
        <taxon>Dikarya</taxon>
        <taxon>Ascomycota</taxon>
        <taxon>Pezizomycotina</taxon>
        <taxon>Sordariomycetes</taxon>
        <taxon>Hypocreomycetidae</taxon>
        <taxon>Hypocreales</taxon>
        <taxon>Bionectriaceae</taxon>
        <taxon>Clonostachys</taxon>
    </lineage>
</organism>
<comment type="pathway">
    <text evidence="1">Carbohydrate metabolism; tricarboxylic acid cycle; succinate from succinyl-CoA (ligase route): step 1/1.</text>
</comment>
<dbReference type="PANTHER" id="PTHR11815:SF1">
    <property type="entry name" value="SUCCINATE--COA LIGASE [ADP-FORMING] SUBUNIT BETA, MITOCHONDRIAL"/>
    <property type="match status" value="1"/>
</dbReference>
<dbReference type="SUPFAM" id="SSF56059">
    <property type="entry name" value="Glutathione synthetase ATP-binding domain-like"/>
    <property type="match status" value="1"/>
</dbReference>
<evidence type="ECO:0000259" key="10">
    <source>
        <dbReference type="Pfam" id="PF08442"/>
    </source>
</evidence>
<dbReference type="InterPro" id="IPR016102">
    <property type="entry name" value="Succinyl-CoA_synth-like"/>
</dbReference>
<keyword evidence="7" id="KW-0460">Magnesium</keyword>
<dbReference type="InterPro" id="IPR005809">
    <property type="entry name" value="Succ_CoA_ligase-like_bsu"/>
</dbReference>
<dbReference type="Proteomes" id="UP000754883">
    <property type="component" value="Unassembled WGS sequence"/>
</dbReference>
<evidence type="ECO:0000256" key="5">
    <source>
        <dbReference type="ARBA" id="ARBA00022741"/>
    </source>
</evidence>
<dbReference type="PROSITE" id="PS01217">
    <property type="entry name" value="SUCCINYL_COA_LIG_3"/>
    <property type="match status" value="1"/>
</dbReference>